<feature type="non-terminal residue" evidence="1">
    <location>
        <position position="1"/>
    </location>
</feature>
<evidence type="ECO:0008006" key="2">
    <source>
        <dbReference type="Google" id="ProtNLM"/>
    </source>
</evidence>
<name>A0A383DRJ2_9ZZZZ</name>
<protein>
    <recommendedName>
        <fullName evidence="2">Porin domain-containing protein</fullName>
    </recommendedName>
</protein>
<gene>
    <name evidence="1" type="ORF">METZ01_LOCUS499971</name>
</gene>
<dbReference type="Gene3D" id="2.40.160.10">
    <property type="entry name" value="Porin"/>
    <property type="match status" value="1"/>
</dbReference>
<proteinExistence type="predicted"/>
<accession>A0A383DRJ2</accession>
<dbReference type="EMBL" id="UINC01219586">
    <property type="protein sequence ID" value="SVE47117.1"/>
    <property type="molecule type" value="Genomic_DNA"/>
</dbReference>
<evidence type="ECO:0000313" key="1">
    <source>
        <dbReference type="EMBL" id="SVE47117.1"/>
    </source>
</evidence>
<dbReference type="AlphaFoldDB" id="A0A383DRJ2"/>
<dbReference type="SUPFAM" id="SSF56935">
    <property type="entry name" value="Porins"/>
    <property type="match status" value="1"/>
</dbReference>
<reference evidence="1" key="1">
    <citation type="submission" date="2018-05" db="EMBL/GenBank/DDBJ databases">
        <authorList>
            <person name="Lanie J.A."/>
            <person name="Ng W.-L."/>
            <person name="Kazmierczak K.M."/>
            <person name="Andrzejewski T.M."/>
            <person name="Davidsen T.M."/>
            <person name="Wayne K.J."/>
            <person name="Tettelin H."/>
            <person name="Glass J.I."/>
            <person name="Rusch D."/>
            <person name="Podicherti R."/>
            <person name="Tsui H.-C.T."/>
            <person name="Winkler M.E."/>
        </authorList>
    </citation>
    <scope>NUCLEOTIDE SEQUENCE</scope>
</reference>
<organism evidence="1">
    <name type="scientific">marine metagenome</name>
    <dbReference type="NCBI Taxonomy" id="408172"/>
    <lineage>
        <taxon>unclassified sequences</taxon>
        <taxon>metagenomes</taxon>
        <taxon>ecological metagenomes</taxon>
    </lineage>
</organism>
<sequence length="208" mass="23557">GIRYSGKLSVIDYSLMVTNGTGYKENENDKNKKISTQFVYGEKNLINNDGLNVGLTYTLENYDTDTDVEIEPDTWISVVKTKNKTLVGLFGGYSGKGLRVGGEFDMYTHPFYDINSTYEYNLHVNTEITSQIMAFYASYKITSKLEGLVRYDMYDPDTDREPDGKTYLIAGLNYYPGKGLIITPNVRITTPEEGEGTTHAKLNFQFKF</sequence>
<dbReference type="InterPro" id="IPR023614">
    <property type="entry name" value="Porin_dom_sf"/>
</dbReference>